<dbReference type="AlphaFoldDB" id="A0A8S4RYY6"/>
<proteinExistence type="predicted"/>
<gene>
    <name evidence="1" type="primary">jg25119</name>
    <name evidence="1" type="ORF">PAEG_LOCUS19031</name>
</gene>
<keyword evidence="2" id="KW-1185">Reference proteome</keyword>
<reference evidence="1" key="1">
    <citation type="submission" date="2022-03" db="EMBL/GenBank/DDBJ databases">
        <authorList>
            <person name="Lindestad O."/>
        </authorList>
    </citation>
    <scope>NUCLEOTIDE SEQUENCE</scope>
</reference>
<comment type="caution">
    <text evidence="1">The sequence shown here is derived from an EMBL/GenBank/DDBJ whole genome shotgun (WGS) entry which is preliminary data.</text>
</comment>
<dbReference type="Proteomes" id="UP000838756">
    <property type="component" value="Unassembled WGS sequence"/>
</dbReference>
<protein>
    <submittedName>
        <fullName evidence="1">Jg25119 protein</fullName>
    </submittedName>
</protein>
<name>A0A8S4RYY6_9NEOP</name>
<sequence length="121" mass="13793">MISKASEVYQSAAVPGYPFSLLEQKRALKSTGQLWFCVTSSQPQVVTQRKKNKSSISREAKVALVGHIAQRTDGRWAPKVLEWRHRFGKRSVLRPPTWWIDVRDGKSLQKNVSCTQLNDLI</sequence>
<accession>A0A8S4RYY6</accession>
<evidence type="ECO:0000313" key="2">
    <source>
        <dbReference type="Proteomes" id="UP000838756"/>
    </source>
</evidence>
<organism evidence="1 2">
    <name type="scientific">Pararge aegeria aegeria</name>
    <dbReference type="NCBI Taxonomy" id="348720"/>
    <lineage>
        <taxon>Eukaryota</taxon>
        <taxon>Metazoa</taxon>
        <taxon>Ecdysozoa</taxon>
        <taxon>Arthropoda</taxon>
        <taxon>Hexapoda</taxon>
        <taxon>Insecta</taxon>
        <taxon>Pterygota</taxon>
        <taxon>Neoptera</taxon>
        <taxon>Endopterygota</taxon>
        <taxon>Lepidoptera</taxon>
        <taxon>Glossata</taxon>
        <taxon>Ditrysia</taxon>
        <taxon>Papilionoidea</taxon>
        <taxon>Nymphalidae</taxon>
        <taxon>Satyrinae</taxon>
        <taxon>Satyrini</taxon>
        <taxon>Parargina</taxon>
        <taxon>Pararge</taxon>
    </lineage>
</organism>
<dbReference type="EMBL" id="CAKXAJ010025691">
    <property type="protein sequence ID" value="CAH2242799.1"/>
    <property type="molecule type" value="Genomic_DNA"/>
</dbReference>
<evidence type="ECO:0000313" key="1">
    <source>
        <dbReference type="EMBL" id="CAH2242799.1"/>
    </source>
</evidence>